<gene>
    <name evidence="2" type="ORF">ORJ04_01920</name>
</gene>
<dbReference type="InterPro" id="IPR008928">
    <property type="entry name" value="6-hairpin_glycosidase_sf"/>
</dbReference>
<keyword evidence="3" id="KW-1185">Reference proteome</keyword>
<evidence type="ECO:0000313" key="3">
    <source>
        <dbReference type="Proteomes" id="UP001231109"/>
    </source>
</evidence>
<accession>A0ABT9HUA7</accession>
<comment type="caution">
    <text evidence="2">The sequence shown here is derived from an EMBL/GenBank/DDBJ whole genome shotgun (WGS) entry which is preliminary data.</text>
</comment>
<feature type="signal peptide" evidence="1">
    <location>
        <begin position="1"/>
        <end position="21"/>
    </location>
</feature>
<dbReference type="EMBL" id="JAPJDZ010000002">
    <property type="protein sequence ID" value="MDP5134705.1"/>
    <property type="molecule type" value="Genomic_DNA"/>
</dbReference>
<dbReference type="RefSeq" id="WP_305973414.1">
    <property type="nucleotide sequence ID" value="NZ_JAPJDZ010000002.1"/>
</dbReference>
<evidence type="ECO:0000313" key="2">
    <source>
        <dbReference type="EMBL" id="MDP5134705.1"/>
    </source>
</evidence>
<name>A0ABT9HUA7_9GAMM</name>
<proteinExistence type="predicted"/>
<organism evidence="2 3">
    <name type="scientific">Rheinheimera baltica</name>
    <dbReference type="NCBI Taxonomy" id="67576"/>
    <lineage>
        <taxon>Bacteria</taxon>
        <taxon>Pseudomonadati</taxon>
        <taxon>Pseudomonadota</taxon>
        <taxon>Gammaproteobacteria</taxon>
        <taxon>Chromatiales</taxon>
        <taxon>Chromatiaceae</taxon>
        <taxon>Rheinheimera</taxon>
    </lineage>
</organism>
<evidence type="ECO:0000256" key="1">
    <source>
        <dbReference type="SAM" id="SignalP"/>
    </source>
</evidence>
<keyword evidence="1" id="KW-0732">Signal</keyword>
<dbReference type="SUPFAM" id="SSF48208">
    <property type="entry name" value="Six-hairpin glycosidases"/>
    <property type="match status" value="1"/>
</dbReference>
<feature type="chain" id="PRO_5046194822" evidence="1">
    <location>
        <begin position="22"/>
        <end position="391"/>
    </location>
</feature>
<protein>
    <submittedName>
        <fullName evidence="2">Uncharacterized protein</fullName>
    </submittedName>
</protein>
<reference evidence="2 3" key="1">
    <citation type="submission" date="2022-11" db="EMBL/GenBank/DDBJ databases">
        <title>Viruses from the air-sea interface of a natural surface slick.</title>
        <authorList>
            <person name="Rahlff J."/>
            <person name="Holmfeldt K."/>
        </authorList>
    </citation>
    <scope>NUCLEOTIDE SEQUENCE [LARGE SCALE GENOMIC DNA]</scope>
    <source>
        <strain evidence="2 3">SMS4</strain>
    </source>
</reference>
<dbReference type="Proteomes" id="UP001231109">
    <property type="component" value="Unassembled WGS sequence"/>
</dbReference>
<sequence length="391" mass="44804">MHGISLLCLMLLMFSLPGTQAQPQLWQPVHVKGQVNVDWYVQPMLRYANYITNPDLMAADKVTPDKASQYLYDRPRVLMQLYMFTGDVKWKNEAIAASKHYISHIGEDGFFSLVAKKDIKYLMPKGLHYYFQLTQDNEARKAIARIYRASLNWEPQYIGSGVFSTGFWTERNQAAALDAAVTYFELTNDESARERIEDILSTTTAMVETPENNWPQRYCPQHSFKSHEGGAEDDAVCSTWMLALLADPIWRYQQITKSDKARTLLQHFGQFILQFGTYTGTDKFAGQVFPKYLVVFDNPQLEELNPWNDMQHSCDVAALLGKALYLSDTVTTEAAATFHALLAPCKNKQARLKDNQPYWKVKPPRKFGWEYSTTSELPWLEHVISSGQQAH</sequence>